<evidence type="ECO:0000313" key="9">
    <source>
        <dbReference type="EMBL" id="PJM73477.1"/>
    </source>
</evidence>
<keyword evidence="4 7" id="KW-0812">Transmembrane</keyword>
<dbReference type="GO" id="GO:0055085">
    <property type="term" value="P:transmembrane transport"/>
    <property type="evidence" value="ECO:0007669"/>
    <property type="project" value="InterPro"/>
</dbReference>
<evidence type="ECO:0000256" key="7">
    <source>
        <dbReference type="RuleBase" id="RU363032"/>
    </source>
</evidence>
<keyword evidence="2 7" id="KW-0813">Transport</keyword>
<dbReference type="Proteomes" id="UP000229095">
    <property type="component" value="Unassembled WGS sequence"/>
</dbReference>
<protein>
    <submittedName>
        <fullName evidence="9">ABC transporter permease</fullName>
    </submittedName>
</protein>
<evidence type="ECO:0000256" key="1">
    <source>
        <dbReference type="ARBA" id="ARBA00004651"/>
    </source>
</evidence>
<dbReference type="OrthoDB" id="4695618at2"/>
<evidence type="ECO:0000256" key="5">
    <source>
        <dbReference type="ARBA" id="ARBA00022989"/>
    </source>
</evidence>
<evidence type="ECO:0000256" key="6">
    <source>
        <dbReference type="ARBA" id="ARBA00023136"/>
    </source>
</evidence>
<evidence type="ECO:0000259" key="8">
    <source>
        <dbReference type="PROSITE" id="PS50928"/>
    </source>
</evidence>
<feature type="transmembrane region" description="Helical" evidence="7">
    <location>
        <begin position="9"/>
        <end position="30"/>
    </location>
</feature>
<dbReference type="GO" id="GO:0005886">
    <property type="term" value="C:plasma membrane"/>
    <property type="evidence" value="ECO:0007669"/>
    <property type="project" value="UniProtKB-SubCell"/>
</dbReference>
<evidence type="ECO:0000313" key="10">
    <source>
        <dbReference type="Proteomes" id="UP000229095"/>
    </source>
</evidence>
<evidence type="ECO:0000256" key="3">
    <source>
        <dbReference type="ARBA" id="ARBA00022475"/>
    </source>
</evidence>
<dbReference type="CDD" id="cd06261">
    <property type="entry name" value="TM_PBP2"/>
    <property type="match status" value="1"/>
</dbReference>
<comment type="subcellular location">
    <subcellularLocation>
        <location evidence="1 7">Cell membrane</location>
        <topology evidence="1 7">Multi-pass membrane protein</topology>
    </subcellularLocation>
</comment>
<feature type="transmembrane region" description="Helical" evidence="7">
    <location>
        <begin position="99"/>
        <end position="122"/>
    </location>
</feature>
<dbReference type="Pfam" id="PF19300">
    <property type="entry name" value="BPD_transp_1_N"/>
    <property type="match status" value="1"/>
</dbReference>
<dbReference type="PANTHER" id="PTHR43163">
    <property type="entry name" value="DIPEPTIDE TRANSPORT SYSTEM PERMEASE PROTEIN DPPB-RELATED"/>
    <property type="match status" value="1"/>
</dbReference>
<dbReference type="AlphaFoldDB" id="A0A2M9H9K9"/>
<dbReference type="Pfam" id="PF00528">
    <property type="entry name" value="BPD_transp_1"/>
    <property type="match status" value="1"/>
</dbReference>
<keyword evidence="5 7" id="KW-1133">Transmembrane helix</keyword>
<evidence type="ECO:0000256" key="4">
    <source>
        <dbReference type="ARBA" id="ARBA00022692"/>
    </source>
</evidence>
<dbReference type="RefSeq" id="WP_100510761.1">
    <property type="nucleotide sequence ID" value="NZ_PEBI01000002.1"/>
</dbReference>
<proteinExistence type="inferred from homology"/>
<dbReference type="Gene3D" id="1.10.3720.10">
    <property type="entry name" value="MetI-like"/>
    <property type="match status" value="1"/>
</dbReference>
<dbReference type="EMBL" id="PEBI01000002">
    <property type="protein sequence ID" value="PJM73477.1"/>
    <property type="molecule type" value="Genomic_DNA"/>
</dbReference>
<dbReference type="PROSITE" id="PS50928">
    <property type="entry name" value="ABC_TM1"/>
    <property type="match status" value="1"/>
</dbReference>
<comment type="similarity">
    <text evidence="7">Belongs to the binding-protein-dependent transport system permease family.</text>
</comment>
<dbReference type="InterPro" id="IPR000515">
    <property type="entry name" value="MetI-like"/>
</dbReference>
<organism evidence="9 10">
    <name type="scientific">Bifidobacterium primatium</name>
    <dbReference type="NCBI Taxonomy" id="2045438"/>
    <lineage>
        <taxon>Bacteria</taxon>
        <taxon>Bacillati</taxon>
        <taxon>Actinomycetota</taxon>
        <taxon>Actinomycetes</taxon>
        <taxon>Bifidobacteriales</taxon>
        <taxon>Bifidobacteriaceae</taxon>
        <taxon>Bifidobacterium</taxon>
    </lineage>
</organism>
<reference evidence="9 10" key="1">
    <citation type="submission" date="2017-10" db="EMBL/GenBank/DDBJ databases">
        <title>Draft genome sequences of strains TRE 1, TRE 9, TRE H and TRI 7, isolated from tamarins, belonging to four potential novel Bifidobacterium species.</title>
        <authorList>
            <person name="Mattarelli P."/>
            <person name="Modesto M."/>
            <person name="Puglisi E."/>
            <person name="Morelli L."/>
            <person name="Spezio C."/>
            <person name="Bonetti A."/>
            <person name="Sandri C."/>
        </authorList>
    </citation>
    <scope>NUCLEOTIDE SEQUENCE [LARGE SCALE GENOMIC DNA]</scope>
    <source>
        <strain evidence="10">TRE1</strain>
    </source>
</reference>
<keyword evidence="6 7" id="KW-0472">Membrane</keyword>
<feature type="transmembrane region" description="Helical" evidence="7">
    <location>
        <begin position="286"/>
        <end position="312"/>
    </location>
</feature>
<dbReference type="InterPro" id="IPR035906">
    <property type="entry name" value="MetI-like_sf"/>
</dbReference>
<accession>A0A2M9H9K9</accession>
<name>A0A2M9H9K9_9BIFI</name>
<comment type="caution">
    <text evidence="9">The sequence shown here is derived from an EMBL/GenBank/DDBJ whole genome shotgun (WGS) entry which is preliminary data.</text>
</comment>
<feature type="transmembrane region" description="Helical" evidence="7">
    <location>
        <begin position="182"/>
        <end position="201"/>
    </location>
</feature>
<sequence>MVKQILRRLLFAVIILFLLSIFVFALFYIAPGNPARLIAGEKASQEVLDQVTRNLGLDKPLWQQYIRFITHAFQGDFGISYRNQTPVTELILSRLPVTFSLVGGAVIIWLLIGVPLGVVSATHPGTWKDRLAQVLSQLFISFPSFVLGMFLLYLLYYLPKRNGFTLFPPGGYKPLEDGFIDWAWHMVLPWLTLALLMAALYQRLTRAEMIDVLGEDYIRTARAKGISERKVIYKHGLRSTLTVLTTQLGADIGSLLSGSIIIEQVFGLQGVGALAVKSVNTQDRPVIIGVVLLGGFFIVMMNLLVDILHVALEPTLRR</sequence>
<feature type="transmembrane region" description="Helical" evidence="7">
    <location>
        <begin position="134"/>
        <end position="158"/>
    </location>
</feature>
<gene>
    <name evidence="9" type="ORF">CS006_05430</name>
</gene>
<keyword evidence="10" id="KW-1185">Reference proteome</keyword>
<feature type="domain" description="ABC transmembrane type-1" evidence="8">
    <location>
        <begin position="95"/>
        <end position="309"/>
    </location>
</feature>
<dbReference type="SUPFAM" id="SSF161098">
    <property type="entry name" value="MetI-like"/>
    <property type="match status" value="1"/>
</dbReference>
<dbReference type="PANTHER" id="PTHR43163:SF2">
    <property type="entry name" value="ABC TRANSPORTER PERMEASE PROTEIN"/>
    <property type="match status" value="1"/>
</dbReference>
<keyword evidence="3" id="KW-1003">Cell membrane</keyword>
<evidence type="ECO:0000256" key="2">
    <source>
        <dbReference type="ARBA" id="ARBA00022448"/>
    </source>
</evidence>
<dbReference type="InterPro" id="IPR045621">
    <property type="entry name" value="BPD_transp_1_N"/>
</dbReference>